<dbReference type="Proteomes" id="UP000016608">
    <property type="component" value="Unassembled WGS sequence"/>
</dbReference>
<dbReference type="AlphaFoldDB" id="U2PZ95"/>
<dbReference type="PANTHER" id="PTHR43320">
    <property type="entry name" value="SUGAR KINASE"/>
    <property type="match status" value="1"/>
</dbReference>
<keyword evidence="3 5" id="KW-0418">Kinase</keyword>
<keyword evidence="2" id="KW-0808">Transferase</keyword>
<comment type="caution">
    <text evidence="5">The sequence shown here is derived from an EMBL/GenBank/DDBJ whole genome shotgun (WGS) entry which is preliminary data.</text>
</comment>
<dbReference type="Gene3D" id="3.40.1190.20">
    <property type="match status" value="1"/>
</dbReference>
<sequence length="268" mass="29031">MLNMEKKIKVAAVGDNCVDAYDQTGEAFPGGNPVNVAVYTVRLGGEASYTGVVGDDAYGKLMKDSIAKKGVDVSHLKVMPGSTAVTHVEIIDGERILGDYEEGVMAEFKLSEEDIEFLGSHDLVVSGIWGMIENDLEKIKACGTRIAFDFATKYESPVIDIAIPFVDYAFFAYDGEDEEWMRNFMEEMQKKGAKTVIVTRGTKGSIAYDGTSYTEFGIIPCDVVDTMGAGDSFIAGFLYGILQGKSLQESMEQGAKNSSVTLGYSGAW</sequence>
<evidence type="ECO:0000259" key="4">
    <source>
        <dbReference type="Pfam" id="PF00294"/>
    </source>
</evidence>
<dbReference type="SUPFAM" id="SSF53613">
    <property type="entry name" value="Ribokinase-like"/>
    <property type="match status" value="1"/>
</dbReference>
<protein>
    <submittedName>
        <fullName evidence="5">Kinase, PfkB family</fullName>
    </submittedName>
</protein>
<evidence type="ECO:0000313" key="6">
    <source>
        <dbReference type="Proteomes" id="UP000016608"/>
    </source>
</evidence>
<dbReference type="GO" id="GO:0016301">
    <property type="term" value="F:kinase activity"/>
    <property type="evidence" value="ECO:0007669"/>
    <property type="project" value="UniProtKB-KW"/>
</dbReference>
<accession>U2PZ95</accession>
<name>U2PZ95_EUBRA</name>
<reference evidence="5 6" key="1">
    <citation type="submission" date="2013-06" db="EMBL/GenBank/DDBJ databases">
        <authorList>
            <person name="Weinstock G."/>
            <person name="Sodergren E."/>
            <person name="Lobos E.A."/>
            <person name="Fulton L."/>
            <person name="Fulton R."/>
            <person name="Courtney L."/>
            <person name="Fronick C."/>
            <person name="O'Laughlin M."/>
            <person name="Godfrey J."/>
            <person name="Wilson R.M."/>
            <person name="Miner T."/>
            <person name="Farmer C."/>
            <person name="Delehaunty K."/>
            <person name="Cordes M."/>
            <person name="Minx P."/>
            <person name="Tomlinson C."/>
            <person name="Chen J."/>
            <person name="Wollam A."/>
            <person name="Pepin K.H."/>
            <person name="Bhonagiri V."/>
            <person name="Zhang X."/>
            <person name="Warren W."/>
            <person name="Mitreva M."/>
            <person name="Mardis E.R."/>
            <person name="Wilson R.K."/>
        </authorList>
    </citation>
    <scope>NUCLEOTIDE SEQUENCE [LARGE SCALE GENOMIC DNA]</scope>
    <source>
        <strain evidence="5 6">ATCC 29099</strain>
    </source>
</reference>
<evidence type="ECO:0000313" key="5">
    <source>
        <dbReference type="EMBL" id="ERK49411.1"/>
    </source>
</evidence>
<gene>
    <name evidence="5" type="ORF">HMPREF0373_01108</name>
</gene>
<proteinExistence type="inferred from homology"/>
<dbReference type="InterPro" id="IPR002173">
    <property type="entry name" value="Carboh/pur_kinase_PfkB_CS"/>
</dbReference>
<dbReference type="PANTHER" id="PTHR43320:SF3">
    <property type="entry name" value="CARBOHYDRATE KINASE PFKB DOMAIN-CONTAINING PROTEIN"/>
    <property type="match status" value="1"/>
</dbReference>
<evidence type="ECO:0000256" key="1">
    <source>
        <dbReference type="ARBA" id="ARBA00010688"/>
    </source>
</evidence>
<dbReference type="eggNOG" id="COG0524">
    <property type="taxonomic scope" value="Bacteria"/>
</dbReference>
<dbReference type="InterPro" id="IPR029056">
    <property type="entry name" value="Ribokinase-like"/>
</dbReference>
<evidence type="ECO:0000256" key="2">
    <source>
        <dbReference type="ARBA" id="ARBA00022679"/>
    </source>
</evidence>
<feature type="domain" description="Carbohydrate kinase PfkB" evidence="4">
    <location>
        <begin position="18"/>
        <end position="267"/>
    </location>
</feature>
<keyword evidence="6" id="KW-1185">Reference proteome</keyword>
<organism evidence="5 6">
    <name type="scientific">Eubacterium ramulus ATCC 29099</name>
    <dbReference type="NCBI Taxonomy" id="1256908"/>
    <lineage>
        <taxon>Bacteria</taxon>
        <taxon>Bacillati</taxon>
        <taxon>Bacillota</taxon>
        <taxon>Clostridia</taxon>
        <taxon>Eubacteriales</taxon>
        <taxon>Eubacteriaceae</taxon>
        <taxon>Eubacterium</taxon>
    </lineage>
</organism>
<dbReference type="Pfam" id="PF00294">
    <property type="entry name" value="PfkB"/>
    <property type="match status" value="1"/>
</dbReference>
<dbReference type="PROSITE" id="PS00584">
    <property type="entry name" value="PFKB_KINASES_2"/>
    <property type="match status" value="1"/>
</dbReference>
<comment type="similarity">
    <text evidence="1">Belongs to the carbohydrate kinase PfkB family.</text>
</comment>
<dbReference type="InterPro" id="IPR052700">
    <property type="entry name" value="Carb_kinase_PfkB-like"/>
</dbReference>
<dbReference type="EMBL" id="AWVJ01000069">
    <property type="protein sequence ID" value="ERK49411.1"/>
    <property type="molecule type" value="Genomic_DNA"/>
</dbReference>
<dbReference type="HOGENOM" id="CLU_027634_13_0_9"/>
<dbReference type="InterPro" id="IPR011611">
    <property type="entry name" value="PfkB_dom"/>
</dbReference>
<dbReference type="PATRIC" id="fig|1256908.3.peg.1018"/>
<evidence type="ECO:0000256" key="3">
    <source>
        <dbReference type="ARBA" id="ARBA00022777"/>
    </source>
</evidence>
<dbReference type="NCBIfam" id="NF007321">
    <property type="entry name" value="PRK09813.1"/>
    <property type="match status" value="1"/>
</dbReference>
<dbReference type="PROSITE" id="PS00583">
    <property type="entry name" value="PFKB_KINASES_1"/>
    <property type="match status" value="1"/>
</dbReference>